<evidence type="ECO:0000256" key="11">
    <source>
        <dbReference type="ARBA" id="ARBA00022723"/>
    </source>
</evidence>
<evidence type="ECO:0000256" key="9">
    <source>
        <dbReference type="ARBA" id="ARBA00022691"/>
    </source>
</evidence>
<keyword evidence="4" id="KW-0004">4Fe-4S</keyword>
<keyword evidence="12" id="KW-0408">Iron</keyword>
<evidence type="ECO:0000256" key="10">
    <source>
        <dbReference type="ARBA" id="ARBA00022694"/>
    </source>
</evidence>
<keyword evidence="14" id="KW-1015">Disulfide bond</keyword>
<comment type="similarity">
    <text evidence="3">Belongs to the radical SAM superfamily. RlmN family.</text>
</comment>
<evidence type="ECO:0000313" key="17">
    <source>
        <dbReference type="Proteomes" id="UP000196368"/>
    </source>
</evidence>
<reference evidence="17" key="1">
    <citation type="submission" date="2017-04" db="EMBL/GenBank/DDBJ databases">
        <title>Function of individual gut microbiota members based on whole genome sequencing of pure cultures obtained from chicken caecum.</title>
        <authorList>
            <person name="Medvecky M."/>
            <person name="Cejkova D."/>
            <person name="Polansky O."/>
            <person name="Karasova D."/>
            <person name="Kubasova T."/>
            <person name="Cizek A."/>
            <person name="Rychlik I."/>
        </authorList>
    </citation>
    <scope>NUCLEOTIDE SEQUENCE [LARGE SCALE GENOMIC DNA]</scope>
    <source>
        <strain evidence="17">An273</strain>
    </source>
</reference>
<dbReference type="CDD" id="cd01335">
    <property type="entry name" value="Radical_SAM"/>
    <property type="match status" value="1"/>
</dbReference>
<dbReference type="EMBL" id="NFJD01000004">
    <property type="protein sequence ID" value="OUO56127.1"/>
    <property type="molecule type" value="Genomic_DNA"/>
</dbReference>
<dbReference type="InterPro" id="IPR013785">
    <property type="entry name" value="Aldolase_TIM"/>
</dbReference>
<dbReference type="InterPro" id="IPR007197">
    <property type="entry name" value="rSAM"/>
</dbReference>
<dbReference type="PANTHER" id="PTHR30544:SF5">
    <property type="entry name" value="RADICAL SAM CORE DOMAIN-CONTAINING PROTEIN"/>
    <property type="match status" value="1"/>
</dbReference>
<dbReference type="InterPro" id="IPR058240">
    <property type="entry name" value="rSAM_sf"/>
</dbReference>
<evidence type="ECO:0000256" key="4">
    <source>
        <dbReference type="ARBA" id="ARBA00022485"/>
    </source>
</evidence>
<dbReference type="GO" id="GO:0046872">
    <property type="term" value="F:metal ion binding"/>
    <property type="evidence" value="ECO:0007669"/>
    <property type="project" value="UniProtKB-KW"/>
</dbReference>
<dbReference type="NCBIfam" id="TIGR00048">
    <property type="entry name" value="rRNA_mod_RlmN"/>
    <property type="match status" value="1"/>
</dbReference>
<evidence type="ECO:0000256" key="12">
    <source>
        <dbReference type="ARBA" id="ARBA00023004"/>
    </source>
</evidence>
<keyword evidence="7 16" id="KW-0489">Methyltransferase</keyword>
<protein>
    <submittedName>
        <fullName evidence="16">23S rRNA (Adenine(2503)-C(2))-methyltransferase</fullName>
    </submittedName>
</protein>
<sequence length="353" mass="39806">MIKYIQLFARIFGMNFESVKQYIKKAGLPNFRIAQVQEAIFKKGISSWDEATSLPAQLREELKKDFPLLSFEVTDITCSKHDKVAKALLTLKDGFRIETVLLKPQDSWSVCVSSQVGCALRCSFCSTGKMGFKRDLTEEEITDQVLMWYQYVRREKLGERISSVVFMGMGEPLLNYLNVVKAAKDLSKPDYLNIGARHISISTSGIADKLHKLAVDLPQANLAVSLHNADNAERSQLMPVNRRYDLDDLKKALEEYIAMTGRQVFLEYSVIENVNSRPEHIRKLADWIYSIKDNYLLHVNLIACNLGRGEKTDERVVKDFAAGLKAMGIGVTIRKSMGNDILAACGQLASQKK</sequence>
<dbReference type="SFLD" id="SFLDS00029">
    <property type="entry name" value="Radical_SAM"/>
    <property type="match status" value="1"/>
</dbReference>
<dbReference type="Pfam" id="PF04055">
    <property type="entry name" value="Radical_SAM"/>
    <property type="match status" value="1"/>
</dbReference>
<dbReference type="InterPro" id="IPR004383">
    <property type="entry name" value="rRNA_lsu_MTrfase_RlmN/Cfr"/>
</dbReference>
<gene>
    <name evidence="16" type="ORF">B5F75_05765</name>
</gene>
<comment type="cofactor">
    <cofactor evidence="1">
        <name>[4Fe-4S] cluster</name>
        <dbReference type="ChEBI" id="CHEBI:49883"/>
    </cofactor>
</comment>
<dbReference type="GO" id="GO:0008173">
    <property type="term" value="F:RNA methyltransferase activity"/>
    <property type="evidence" value="ECO:0007669"/>
    <property type="project" value="InterPro"/>
</dbReference>
<feature type="domain" description="Radical SAM core" evidence="15">
    <location>
        <begin position="104"/>
        <end position="334"/>
    </location>
</feature>
<evidence type="ECO:0000259" key="15">
    <source>
        <dbReference type="PROSITE" id="PS51918"/>
    </source>
</evidence>
<dbReference type="SFLD" id="SFLDF00275">
    <property type="entry name" value="adenosine_C2_methyltransferase"/>
    <property type="match status" value="1"/>
</dbReference>
<dbReference type="GO" id="GO:0005737">
    <property type="term" value="C:cytoplasm"/>
    <property type="evidence" value="ECO:0007669"/>
    <property type="project" value="UniProtKB-SubCell"/>
</dbReference>
<keyword evidence="8 16" id="KW-0808">Transferase</keyword>
<dbReference type="SFLD" id="SFLDG01062">
    <property type="entry name" value="methyltransferase_(Class_A)"/>
    <property type="match status" value="1"/>
</dbReference>
<dbReference type="PANTHER" id="PTHR30544">
    <property type="entry name" value="23S RRNA METHYLTRANSFERASE"/>
    <property type="match status" value="1"/>
</dbReference>
<evidence type="ECO:0000256" key="13">
    <source>
        <dbReference type="ARBA" id="ARBA00023014"/>
    </source>
</evidence>
<dbReference type="GO" id="GO:0070475">
    <property type="term" value="P:rRNA base methylation"/>
    <property type="evidence" value="ECO:0007669"/>
    <property type="project" value="InterPro"/>
</dbReference>
<evidence type="ECO:0000256" key="6">
    <source>
        <dbReference type="ARBA" id="ARBA00022552"/>
    </source>
</evidence>
<dbReference type="Proteomes" id="UP000196368">
    <property type="component" value="Unassembled WGS sequence"/>
</dbReference>
<proteinExistence type="inferred from homology"/>
<keyword evidence="11" id="KW-0479">Metal-binding</keyword>
<dbReference type="AlphaFoldDB" id="A0A1Y4DA40"/>
<dbReference type="GO" id="GO:0030488">
    <property type="term" value="P:tRNA methylation"/>
    <property type="evidence" value="ECO:0007669"/>
    <property type="project" value="InterPro"/>
</dbReference>
<accession>A0A1Y4DA40</accession>
<dbReference type="InterPro" id="IPR040072">
    <property type="entry name" value="Methyltransferase_A"/>
</dbReference>
<name>A0A1Y4DA40_9BACT</name>
<keyword evidence="5" id="KW-0963">Cytoplasm</keyword>
<dbReference type="Gene3D" id="3.20.20.70">
    <property type="entry name" value="Aldolase class I"/>
    <property type="match status" value="1"/>
</dbReference>
<dbReference type="InterPro" id="IPR048641">
    <property type="entry name" value="RlmN_N"/>
</dbReference>
<evidence type="ECO:0000256" key="1">
    <source>
        <dbReference type="ARBA" id="ARBA00001966"/>
    </source>
</evidence>
<evidence type="ECO:0000256" key="14">
    <source>
        <dbReference type="ARBA" id="ARBA00023157"/>
    </source>
</evidence>
<keyword evidence="10" id="KW-0819">tRNA processing</keyword>
<organism evidence="16 17">
    <name type="scientific">Candidatus Avelusimicrobium gallicola</name>
    <dbReference type="NCBI Taxonomy" id="2562704"/>
    <lineage>
        <taxon>Bacteria</taxon>
        <taxon>Pseudomonadati</taxon>
        <taxon>Elusimicrobiota</taxon>
        <taxon>Elusimicrobia</taxon>
        <taxon>Elusimicrobiales</taxon>
        <taxon>Elusimicrobiaceae</taxon>
        <taxon>Candidatus Avelusimicrobium</taxon>
    </lineage>
</organism>
<keyword evidence="13" id="KW-0411">Iron-sulfur</keyword>
<evidence type="ECO:0000256" key="7">
    <source>
        <dbReference type="ARBA" id="ARBA00022603"/>
    </source>
</evidence>
<dbReference type="GO" id="GO:0051539">
    <property type="term" value="F:4 iron, 4 sulfur cluster binding"/>
    <property type="evidence" value="ECO:0007669"/>
    <property type="project" value="UniProtKB-KW"/>
</dbReference>
<dbReference type="PROSITE" id="PS51918">
    <property type="entry name" value="RADICAL_SAM"/>
    <property type="match status" value="1"/>
</dbReference>
<evidence type="ECO:0000256" key="5">
    <source>
        <dbReference type="ARBA" id="ARBA00022490"/>
    </source>
</evidence>
<evidence type="ECO:0000256" key="3">
    <source>
        <dbReference type="ARBA" id="ARBA00007544"/>
    </source>
</evidence>
<evidence type="ECO:0000313" key="16">
    <source>
        <dbReference type="EMBL" id="OUO56127.1"/>
    </source>
</evidence>
<dbReference type="Gene3D" id="1.10.150.530">
    <property type="match status" value="1"/>
</dbReference>
<keyword evidence="6" id="KW-0698">rRNA processing</keyword>
<dbReference type="SUPFAM" id="SSF102114">
    <property type="entry name" value="Radical SAM enzymes"/>
    <property type="match status" value="1"/>
</dbReference>
<comment type="subcellular location">
    <subcellularLocation>
        <location evidence="2">Cytoplasm</location>
    </subcellularLocation>
</comment>
<keyword evidence="17" id="KW-1185">Reference proteome</keyword>
<evidence type="ECO:0000256" key="2">
    <source>
        <dbReference type="ARBA" id="ARBA00004496"/>
    </source>
</evidence>
<keyword evidence="9" id="KW-0949">S-adenosyl-L-methionine</keyword>
<evidence type="ECO:0000256" key="8">
    <source>
        <dbReference type="ARBA" id="ARBA00022679"/>
    </source>
</evidence>
<comment type="caution">
    <text evidence="16">The sequence shown here is derived from an EMBL/GenBank/DDBJ whole genome shotgun (WGS) entry which is preliminary data.</text>
</comment>
<dbReference type="InterPro" id="IPR027492">
    <property type="entry name" value="RNA_MTrfase_RlmN"/>
</dbReference>
<dbReference type="Pfam" id="PF21016">
    <property type="entry name" value="RlmN_N"/>
    <property type="match status" value="1"/>
</dbReference>
<dbReference type="PIRSF" id="PIRSF006004">
    <property type="entry name" value="CHP00048"/>
    <property type="match status" value="1"/>
</dbReference>